<evidence type="ECO:0000313" key="2">
    <source>
        <dbReference type="EMBL" id="MEV8466456.1"/>
    </source>
</evidence>
<accession>A0ABV3L4J2</accession>
<protein>
    <submittedName>
        <fullName evidence="2">Uncharacterized protein</fullName>
    </submittedName>
</protein>
<keyword evidence="1" id="KW-0812">Transmembrane</keyword>
<keyword evidence="1" id="KW-1133">Transmembrane helix</keyword>
<evidence type="ECO:0000256" key="1">
    <source>
        <dbReference type="SAM" id="Phobius"/>
    </source>
</evidence>
<gene>
    <name evidence="2" type="ORF">AB0T83_06625</name>
</gene>
<feature type="transmembrane region" description="Helical" evidence="1">
    <location>
        <begin position="72"/>
        <end position="95"/>
    </location>
</feature>
<evidence type="ECO:0000313" key="3">
    <source>
        <dbReference type="Proteomes" id="UP001553161"/>
    </source>
</evidence>
<organism evidence="2 3">
    <name type="scientific">Meridianimarinicoccus marinus</name>
    <dbReference type="NCBI Taxonomy" id="3231483"/>
    <lineage>
        <taxon>Bacteria</taxon>
        <taxon>Pseudomonadati</taxon>
        <taxon>Pseudomonadota</taxon>
        <taxon>Alphaproteobacteria</taxon>
        <taxon>Rhodobacterales</taxon>
        <taxon>Paracoccaceae</taxon>
        <taxon>Meridianimarinicoccus</taxon>
    </lineage>
</organism>
<name>A0ABV3L4J2_9RHOB</name>
<reference evidence="2 3" key="1">
    <citation type="submission" date="2024-07" db="EMBL/GenBank/DDBJ databases">
        <authorList>
            <person name="Kang M."/>
        </authorList>
    </citation>
    <scope>NUCLEOTIDE SEQUENCE [LARGE SCALE GENOMIC DNA]</scope>
    <source>
        <strain evidence="2 3">DFM31</strain>
    </source>
</reference>
<keyword evidence="3" id="KW-1185">Reference proteome</keyword>
<keyword evidence="1" id="KW-0472">Membrane</keyword>
<dbReference type="EMBL" id="JBFBVU010000006">
    <property type="protein sequence ID" value="MEV8466456.1"/>
    <property type="molecule type" value="Genomic_DNA"/>
</dbReference>
<feature type="transmembrane region" description="Helical" evidence="1">
    <location>
        <begin position="29"/>
        <end position="51"/>
    </location>
</feature>
<sequence length="139" mass="15055">MTQPSLPMHPMAPEHLPAFVTPPGASDTLMIGVGVFLVVAILLLGVLYLYLHSLPDRMAHHSNSAQFQLIGVMTLLALFTHNNVFWIAALLLVFVDIPDFMTPLRSIAASLEKATGREGLPETVSADDLETAEGADRHV</sequence>
<comment type="caution">
    <text evidence="2">The sequence shown here is derived from an EMBL/GenBank/DDBJ whole genome shotgun (WGS) entry which is preliminary data.</text>
</comment>
<dbReference type="RefSeq" id="WP_366192257.1">
    <property type="nucleotide sequence ID" value="NZ_JBFBVU010000006.1"/>
</dbReference>
<proteinExistence type="predicted"/>
<dbReference type="Proteomes" id="UP001553161">
    <property type="component" value="Unassembled WGS sequence"/>
</dbReference>